<dbReference type="GO" id="GO:0050660">
    <property type="term" value="F:flavin adenine dinucleotide binding"/>
    <property type="evidence" value="ECO:0007669"/>
    <property type="project" value="InterPro"/>
</dbReference>
<gene>
    <name evidence="9" type="ORF">FRZ44_34600</name>
</gene>
<feature type="domain" description="Glucose-methanol-choline oxidoreductase N-terminal" evidence="8">
    <location>
        <begin position="267"/>
        <end position="281"/>
    </location>
</feature>
<accession>A0A5J6MTF3</accession>
<evidence type="ECO:0000256" key="6">
    <source>
        <dbReference type="RuleBase" id="RU003968"/>
    </source>
</evidence>
<keyword evidence="4 5" id="KW-0274">FAD</keyword>
<proteinExistence type="inferred from homology"/>
<comment type="similarity">
    <text evidence="2 6">Belongs to the GMC oxidoreductase family.</text>
</comment>
<name>A0A5J6MTF3_9PROT</name>
<dbReference type="InterPro" id="IPR012132">
    <property type="entry name" value="GMC_OxRdtase"/>
</dbReference>
<evidence type="ECO:0000256" key="5">
    <source>
        <dbReference type="PIRSR" id="PIRSR000137-2"/>
    </source>
</evidence>
<dbReference type="AlphaFoldDB" id="A0A5J6MTF3"/>
<dbReference type="EMBL" id="CP042906">
    <property type="protein sequence ID" value="QEX18156.1"/>
    <property type="molecule type" value="Genomic_DNA"/>
</dbReference>
<reference evidence="9 10" key="1">
    <citation type="submission" date="2019-08" db="EMBL/GenBank/DDBJ databases">
        <title>Hyperibacter terrae gen. nov., sp. nov. and Hyperibacter viscosus sp. nov., two new members in the family Rhodospirillaceae isolated from the rhizosphere of Hypericum perforatum.</title>
        <authorList>
            <person name="Noviana Z."/>
        </authorList>
    </citation>
    <scope>NUCLEOTIDE SEQUENCE [LARGE SCALE GENOMIC DNA]</scope>
    <source>
        <strain evidence="9 10">R5913</strain>
    </source>
</reference>
<evidence type="ECO:0000256" key="2">
    <source>
        <dbReference type="ARBA" id="ARBA00010790"/>
    </source>
</evidence>
<dbReference type="Proteomes" id="UP000326202">
    <property type="component" value="Chromosome"/>
</dbReference>
<protein>
    <submittedName>
        <fullName evidence="9">Choline dehydrogenase</fullName>
    </submittedName>
</protein>
<dbReference type="Pfam" id="PF05199">
    <property type="entry name" value="GMC_oxred_C"/>
    <property type="match status" value="1"/>
</dbReference>
<dbReference type="PROSITE" id="PS00624">
    <property type="entry name" value="GMC_OXRED_2"/>
    <property type="match status" value="1"/>
</dbReference>
<comment type="cofactor">
    <cofactor evidence="1 5">
        <name>FAD</name>
        <dbReference type="ChEBI" id="CHEBI:57692"/>
    </cofactor>
</comment>
<dbReference type="PROSITE" id="PS00623">
    <property type="entry name" value="GMC_OXRED_1"/>
    <property type="match status" value="1"/>
</dbReference>
<keyword evidence="10" id="KW-1185">Reference proteome</keyword>
<evidence type="ECO:0000313" key="9">
    <source>
        <dbReference type="EMBL" id="QEX18156.1"/>
    </source>
</evidence>
<dbReference type="Gene3D" id="3.30.560.10">
    <property type="entry name" value="Glucose Oxidase, domain 3"/>
    <property type="match status" value="1"/>
</dbReference>
<sequence>MTQTASQDGPAGSPDRYDYIIVGAGSAGCVLANRLTENGRHKVLLLEAGPSDRRFWVQVPIGYGKTFYNPVLNWMYQSEPIPGLNNRTNYVPRGKILGGSSSINAMVYSRGQAGDYEDWEAMGNSGWGWKEVLQTYRKMEDHALGAGPFHGAGGPLHVDDIRNAVHPLSHLYVKAGQEAGLKYTPDLNGETIEGVGLYQITTKNGLRWSSSRAYLWPAQGRANLRVETGALATRILFEGKRATGIAYRQNGREMRAFAAREVILSGGSINTPQLLQLSGVGPAELLKRVGVAVHHESPAVGRYMQDHVCYDYIYRASQPSLNNVLYPWWGKLRVGLQYILTRKGPLSLSVNQGGGYFRSRPDLDRPNIQLYFSPLTYEKALPGVKKLMGPDPFPGFIISVSPTRPTSRGHLEIKSSDPNQAPAIQLNLMSTNHDMQELVEGIRFMAKLAKAPSLASVIAERLHPGPGGTTDDEIAADIRARAYSVFHPCGSARMGPDPKESVVDPRLRVHGLSGLRIVDSSIFPTVTSGNINAPTIMIGERGSEFVLADAK</sequence>
<evidence type="ECO:0000256" key="4">
    <source>
        <dbReference type="ARBA" id="ARBA00022827"/>
    </source>
</evidence>
<dbReference type="PIRSF" id="PIRSF000137">
    <property type="entry name" value="Alcohol_oxidase"/>
    <property type="match status" value="1"/>
</dbReference>
<dbReference type="RefSeq" id="WP_151178343.1">
    <property type="nucleotide sequence ID" value="NZ_CP042906.1"/>
</dbReference>
<dbReference type="Gene3D" id="3.50.50.60">
    <property type="entry name" value="FAD/NAD(P)-binding domain"/>
    <property type="match status" value="1"/>
</dbReference>
<dbReference type="InterPro" id="IPR036188">
    <property type="entry name" value="FAD/NAD-bd_sf"/>
</dbReference>
<evidence type="ECO:0000259" key="8">
    <source>
        <dbReference type="PROSITE" id="PS00624"/>
    </source>
</evidence>
<dbReference type="PANTHER" id="PTHR11552">
    <property type="entry name" value="GLUCOSE-METHANOL-CHOLINE GMC OXIDOREDUCTASE"/>
    <property type="match status" value="1"/>
</dbReference>
<evidence type="ECO:0000256" key="3">
    <source>
        <dbReference type="ARBA" id="ARBA00022630"/>
    </source>
</evidence>
<organism evidence="9 10">
    <name type="scientific">Hypericibacter terrae</name>
    <dbReference type="NCBI Taxonomy" id="2602015"/>
    <lineage>
        <taxon>Bacteria</taxon>
        <taxon>Pseudomonadati</taxon>
        <taxon>Pseudomonadota</taxon>
        <taxon>Alphaproteobacteria</taxon>
        <taxon>Rhodospirillales</taxon>
        <taxon>Dongiaceae</taxon>
        <taxon>Hypericibacter</taxon>
    </lineage>
</organism>
<evidence type="ECO:0000259" key="7">
    <source>
        <dbReference type="PROSITE" id="PS00623"/>
    </source>
</evidence>
<dbReference type="SUPFAM" id="SSF54373">
    <property type="entry name" value="FAD-linked reductases, C-terminal domain"/>
    <property type="match status" value="1"/>
</dbReference>
<dbReference type="PANTHER" id="PTHR11552:SF147">
    <property type="entry name" value="CHOLINE DEHYDROGENASE, MITOCHONDRIAL"/>
    <property type="match status" value="1"/>
</dbReference>
<evidence type="ECO:0000313" key="10">
    <source>
        <dbReference type="Proteomes" id="UP000326202"/>
    </source>
</evidence>
<dbReference type="InterPro" id="IPR000172">
    <property type="entry name" value="GMC_OxRdtase_N"/>
</dbReference>
<dbReference type="KEGG" id="htq:FRZ44_34600"/>
<dbReference type="Pfam" id="PF00732">
    <property type="entry name" value="GMC_oxred_N"/>
    <property type="match status" value="1"/>
</dbReference>
<feature type="domain" description="Glucose-methanol-choline oxidoreductase N-terminal" evidence="7">
    <location>
        <begin position="94"/>
        <end position="117"/>
    </location>
</feature>
<feature type="binding site" evidence="5">
    <location>
        <begin position="104"/>
        <end position="107"/>
    </location>
    <ligand>
        <name>FAD</name>
        <dbReference type="ChEBI" id="CHEBI:57692"/>
    </ligand>
</feature>
<dbReference type="OrthoDB" id="9785276at2"/>
<dbReference type="InterPro" id="IPR007867">
    <property type="entry name" value="GMC_OxRtase_C"/>
</dbReference>
<dbReference type="SUPFAM" id="SSF51905">
    <property type="entry name" value="FAD/NAD(P)-binding domain"/>
    <property type="match status" value="1"/>
</dbReference>
<dbReference type="GO" id="GO:0016614">
    <property type="term" value="F:oxidoreductase activity, acting on CH-OH group of donors"/>
    <property type="evidence" value="ECO:0007669"/>
    <property type="project" value="InterPro"/>
</dbReference>
<evidence type="ECO:0000256" key="1">
    <source>
        <dbReference type="ARBA" id="ARBA00001974"/>
    </source>
</evidence>
<keyword evidence="3 6" id="KW-0285">Flavoprotein</keyword>